<dbReference type="VEuPathDB" id="FungiDB:DIURU_002145"/>
<evidence type="ECO:0000256" key="2">
    <source>
        <dbReference type="ARBA" id="ARBA00022679"/>
    </source>
</evidence>
<dbReference type="Proteomes" id="UP000449547">
    <property type="component" value="Unassembled WGS sequence"/>
</dbReference>
<evidence type="ECO:0000256" key="1">
    <source>
        <dbReference type="ARBA" id="ARBA00022603"/>
    </source>
</evidence>
<dbReference type="Gene3D" id="3.40.50.150">
    <property type="entry name" value="Vaccinia Virus protein VP39"/>
    <property type="match status" value="1"/>
</dbReference>
<dbReference type="GeneID" id="54780796"/>
<evidence type="ECO:0000256" key="3">
    <source>
        <dbReference type="SAM" id="MobiDB-lite"/>
    </source>
</evidence>
<keyword evidence="2" id="KW-0808">Transferase</keyword>
<dbReference type="GO" id="GO:0008168">
    <property type="term" value="F:methyltransferase activity"/>
    <property type="evidence" value="ECO:0007669"/>
    <property type="project" value="UniProtKB-KW"/>
</dbReference>
<dbReference type="GO" id="GO:0005739">
    <property type="term" value="C:mitochondrion"/>
    <property type="evidence" value="ECO:0007669"/>
    <property type="project" value="TreeGrafter"/>
</dbReference>
<gene>
    <name evidence="4" type="ORF">DIURU_002145</name>
</gene>
<dbReference type="GO" id="GO:0032259">
    <property type="term" value="P:methylation"/>
    <property type="evidence" value="ECO:0007669"/>
    <property type="project" value="UniProtKB-KW"/>
</dbReference>
<reference evidence="4 5" key="1">
    <citation type="submission" date="2019-07" db="EMBL/GenBank/DDBJ databases">
        <title>Genome assembly of two rare yeast pathogens: Diutina rugosa and Trichomonascus ciferrii.</title>
        <authorList>
            <person name="Mixao V."/>
            <person name="Saus E."/>
            <person name="Hansen A."/>
            <person name="Lass-Flor C."/>
            <person name="Gabaldon T."/>
        </authorList>
    </citation>
    <scope>NUCLEOTIDE SEQUENCE [LARGE SCALE GENOMIC DNA]</scope>
    <source>
        <strain evidence="4 5">CBS 613</strain>
    </source>
</reference>
<dbReference type="GO" id="GO:0032981">
    <property type="term" value="P:mitochondrial respiratory chain complex I assembly"/>
    <property type="evidence" value="ECO:0007669"/>
    <property type="project" value="TreeGrafter"/>
</dbReference>
<dbReference type="OMA" id="YEVVYGH"/>
<dbReference type="OrthoDB" id="16816at2759"/>
<evidence type="ECO:0008006" key="6">
    <source>
        <dbReference type="Google" id="ProtNLM"/>
    </source>
</evidence>
<dbReference type="CDD" id="cd02440">
    <property type="entry name" value="AdoMet_MTases"/>
    <property type="match status" value="1"/>
</dbReference>
<organism evidence="4 5">
    <name type="scientific">Diutina rugosa</name>
    <name type="common">Yeast</name>
    <name type="synonym">Candida rugosa</name>
    <dbReference type="NCBI Taxonomy" id="5481"/>
    <lineage>
        <taxon>Eukaryota</taxon>
        <taxon>Fungi</taxon>
        <taxon>Dikarya</taxon>
        <taxon>Ascomycota</taxon>
        <taxon>Saccharomycotina</taxon>
        <taxon>Pichiomycetes</taxon>
        <taxon>Debaryomycetaceae</taxon>
        <taxon>Diutina</taxon>
    </lineage>
</organism>
<dbReference type="SUPFAM" id="SSF53335">
    <property type="entry name" value="S-adenosyl-L-methionine-dependent methyltransferases"/>
    <property type="match status" value="1"/>
</dbReference>
<dbReference type="PANTHER" id="PTHR13090">
    <property type="entry name" value="ARGININE-HYDROXYLASE NDUFAF5, MITOCHONDRIAL"/>
    <property type="match status" value="1"/>
</dbReference>
<protein>
    <recommendedName>
        <fullName evidence="6">Methyltransferase type 11 domain-containing protein</fullName>
    </recommendedName>
</protein>
<comment type="caution">
    <text evidence="4">The sequence shown here is derived from an EMBL/GenBank/DDBJ whole genome shotgun (WGS) entry which is preliminary data.</text>
</comment>
<dbReference type="Pfam" id="PF13489">
    <property type="entry name" value="Methyltransf_23"/>
    <property type="match status" value="1"/>
</dbReference>
<name>A0A642UW00_DIURU</name>
<feature type="region of interest" description="Disordered" evidence="3">
    <location>
        <begin position="332"/>
        <end position="353"/>
    </location>
</feature>
<sequence length="353" mass="39332">MSLRLIRRLATAAEGKSQFNVFDRNAKLLQKQRSSLINPDKSRTKDYLRDEVANRTIERLAFITRGLDRVLDFGSGSGNFLQQLCTTSEVPAGGDEADVKITAQLNADKETIRSKIKELVLVEGSKARLERDESRAVDYPFPGSVVRVCTDEEKFKDDILVENSFDAVISNLSLHWINDLPTTLEKINKVLKPDGLFMATLIGGDTLYELRTSLQLAELERRGGMAMRVSPLVHLNDISSLLNRAGFSMLTIDQEEIVIGGFPDIVSIMDDLQWMGEQNAVNTRESYLPKDVLLAANEIYKSLHGEVGPDGTKTLPVTVDIIFMIGWKKSDQQPKPLARGSGQIKLKDALKPE</sequence>
<accession>A0A642UW00</accession>
<keyword evidence="1" id="KW-0489">Methyltransferase</keyword>
<dbReference type="RefSeq" id="XP_034013068.1">
    <property type="nucleotide sequence ID" value="XM_034154765.1"/>
</dbReference>
<keyword evidence="5" id="KW-1185">Reference proteome</keyword>
<evidence type="ECO:0000313" key="5">
    <source>
        <dbReference type="Proteomes" id="UP000449547"/>
    </source>
</evidence>
<dbReference type="EMBL" id="SWFT01000065">
    <property type="protein sequence ID" value="KAA8903923.1"/>
    <property type="molecule type" value="Genomic_DNA"/>
</dbReference>
<proteinExistence type="predicted"/>
<dbReference type="InterPro" id="IPR050602">
    <property type="entry name" value="Malonyl-ACP_OMT"/>
</dbReference>
<evidence type="ECO:0000313" key="4">
    <source>
        <dbReference type="EMBL" id="KAA8903923.1"/>
    </source>
</evidence>
<dbReference type="InterPro" id="IPR029063">
    <property type="entry name" value="SAM-dependent_MTases_sf"/>
</dbReference>
<dbReference type="AlphaFoldDB" id="A0A642UW00"/>
<dbReference type="PANTHER" id="PTHR13090:SF1">
    <property type="entry name" value="ARGININE-HYDROXYLASE NDUFAF5, MITOCHONDRIAL"/>
    <property type="match status" value="1"/>
</dbReference>